<evidence type="ECO:0000256" key="7">
    <source>
        <dbReference type="NCBIfam" id="TIGR02127"/>
    </source>
</evidence>
<comment type="similarity">
    <text evidence="2">Belongs to the OMP decarboxylase family. Type 2 subfamily.</text>
</comment>
<keyword evidence="3" id="KW-0210">Decarboxylase</keyword>
<dbReference type="InterPro" id="IPR001754">
    <property type="entry name" value="OMPdeCOase_dom"/>
</dbReference>
<dbReference type="GO" id="GO:0004590">
    <property type="term" value="F:orotidine-5'-phosphate decarboxylase activity"/>
    <property type="evidence" value="ECO:0007669"/>
    <property type="project" value="UniProtKB-UniRule"/>
</dbReference>
<dbReference type="EMBL" id="MFBA01000023">
    <property type="protein sequence ID" value="OGD85573.1"/>
    <property type="molecule type" value="Genomic_DNA"/>
</dbReference>
<dbReference type="NCBIfam" id="TIGR02127">
    <property type="entry name" value="pyrF_sub2"/>
    <property type="match status" value="1"/>
</dbReference>
<evidence type="ECO:0000256" key="6">
    <source>
        <dbReference type="ARBA" id="ARBA00049157"/>
    </source>
</evidence>
<name>A0A1F5G112_9BACT</name>
<reference evidence="9 10" key="1">
    <citation type="journal article" date="2016" name="Nat. Commun.">
        <title>Thousands of microbial genomes shed light on interconnected biogeochemical processes in an aquifer system.</title>
        <authorList>
            <person name="Anantharaman K."/>
            <person name="Brown C.T."/>
            <person name="Hug L.A."/>
            <person name="Sharon I."/>
            <person name="Castelle C.J."/>
            <person name="Probst A.J."/>
            <person name="Thomas B.C."/>
            <person name="Singh A."/>
            <person name="Wilkins M.J."/>
            <person name="Karaoz U."/>
            <person name="Brodie E.L."/>
            <person name="Williams K.H."/>
            <person name="Hubbard S.S."/>
            <person name="Banfield J.F."/>
        </authorList>
    </citation>
    <scope>NUCLEOTIDE SEQUENCE [LARGE SCALE GENOMIC DNA]</scope>
</reference>
<dbReference type="Pfam" id="PF00215">
    <property type="entry name" value="OMPdecase"/>
    <property type="match status" value="1"/>
</dbReference>
<dbReference type="InterPro" id="IPR013785">
    <property type="entry name" value="Aldolase_TIM"/>
</dbReference>
<proteinExistence type="inferred from homology"/>
<dbReference type="SUPFAM" id="SSF51366">
    <property type="entry name" value="Ribulose-phoshate binding barrel"/>
    <property type="match status" value="1"/>
</dbReference>
<evidence type="ECO:0000313" key="9">
    <source>
        <dbReference type="EMBL" id="OGD85573.1"/>
    </source>
</evidence>
<sequence length="269" mass="30416">MKFPDKLDRIIVKNNSLLCIGLDPEIEKLSPRKGFSFTGKGESLLEFSKWIIDKTAKLVCAYKPNIAFFEAYGLEGLDQLKKIFLYLQNEYPQIPIILDAKRTDIANSAKMYAKSMFDYWGADATTVYPHLGLDSIEPFLSYINNYTFLLVKTSNLDSVTFQNLKTEKGPYYLALAKEIKKWDRKNIGIFVGATYPKELKGIREIFPDKILLSAGVGAQGADLERSVKAGVDKQKKGIIFNASRSIIYAQDPAKAAKNLRDEINKYRSI</sequence>
<evidence type="ECO:0000256" key="2">
    <source>
        <dbReference type="ARBA" id="ARBA00008847"/>
    </source>
</evidence>
<dbReference type="PANTHER" id="PTHR43375">
    <property type="entry name" value="OROTIDINE 5'-PHOSPHATE DECARBOXYLASE"/>
    <property type="match status" value="1"/>
</dbReference>
<dbReference type="UniPathway" id="UPA00070">
    <property type="reaction ID" value="UER00120"/>
</dbReference>
<dbReference type="InterPro" id="IPR011060">
    <property type="entry name" value="RibuloseP-bd_barrel"/>
</dbReference>
<comment type="catalytic activity">
    <reaction evidence="6">
        <text>orotidine 5'-phosphate + H(+) = UMP + CO2</text>
        <dbReference type="Rhea" id="RHEA:11596"/>
        <dbReference type="ChEBI" id="CHEBI:15378"/>
        <dbReference type="ChEBI" id="CHEBI:16526"/>
        <dbReference type="ChEBI" id="CHEBI:57538"/>
        <dbReference type="ChEBI" id="CHEBI:57865"/>
        <dbReference type="EC" id="4.1.1.23"/>
    </reaction>
</comment>
<evidence type="ECO:0000259" key="8">
    <source>
        <dbReference type="SMART" id="SM00934"/>
    </source>
</evidence>
<evidence type="ECO:0000313" key="10">
    <source>
        <dbReference type="Proteomes" id="UP000177069"/>
    </source>
</evidence>
<protein>
    <recommendedName>
        <fullName evidence="7">Orotidine-5'-phosphate decarboxylase</fullName>
        <ecNumber evidence="7">4.1.1.23</ecNumber>
    </recommendedName>
</protein>
<dbReference type="InterPro" id="IPR011995">
    <property type="entry name" value="OMPdecase_type-2"/>
</dbReference>
<gene>
    <name evidence="9" type="ORF">A2696_03285</name>
</gene>
<comment type="pathway">
    <text evidence="1">Pyrimidine metabolism; UMP biosynthesis via de novo pathway; UMP from orotate: step 2/2.</text>
</comment>
<dbReference type="EC" id="4.1.1.23" evidence="7"/>
<dbReference type="SMART" id="SM00934">
    <property type="entry name" value="OMPdecase"/>
    <property type="match status" value="1"/>
</dbReference>
<evidence type="ECO:0000256" key="5">
    <source>
        <dbReference type="ARBA" id="ARBA00023239"/>
    </source>
</evidence>
<keyword evidence="5" id="KW-0456">Lyase</keyword>
<organism evidence="9 10">
    <name type="scientific">Candidatus Curtissbacteria bacterium RIFCSPHIGHO2_01_FULL_41_13</name>
    <dbReference type="NCBI Taxonomy" id="1797745"/>
    <lineage>
        <taxon>Bacteria</taxon>
        <taxon>Candidatus Curtissiibacteriota</taxon>
    </lineage>
</organism>
<evidence type="ECO:0000256" key="1">
    <source>
        <dbReference type="ARBA" id="ARBA00004861"/>
    </source>
</evidence>
<dbReference type="AlphaFoldDB" id="A0A1F5G112"/>
<dbReference type="GO" id="GO:0044205">
    <property type="term" value="P:'de novo' UMP biosynthetic process"/>
    <property type="evidence" value="ECO:0007669"/>
    <property type="project" value="UniProtKB-UniPathway"/>
</dbReference>
<keyword evidence="4" id="KW-0665">Pyrimidine biosynthesis</keyword>
<dbReference type="GO" id="GO:0006207">
    <property type="term" value="P:'de novo' pyrimidine nucleobase biosynthetic process"/>
    <property type="evidence" value="ECO:0007669"/>
    <property type="project" value="InterPro"/>
</dbReference>
<dbReference type="CDD" id="cd04725">
    <property type="entry name" value="OMP_decarboxylase_like"/>
    <property type="match status" value="1"/>
</dbReference>
<accession>A0A1F5G112</accession>
<feature type="domain" description="Orotidine 5'-phosphate decarboxylase" evidence="8">
    <location>
        <begin position="17"/>
        <end position="259"/>
    </location>
</feature>
<comment type="caution">
    <text evidence="9">The sequence shown here is derived from an EMBL/GenBank/DDBJ whole genome shotgun (WGS) entry which is preliminary data.</text>
</comment>
<evidence type="ECO:0000256" key="4">
    <source>
        <dbReference type="ARBA" id="ARBA00022975"/>
    </source>
</evidence>
<dbReference type="Proteomes" id="UP000177069">
    <property type="component" value="Unassembled WGS sequence"/>
</dbReference>
<dbReference type="PANTHER" id="PTHR43375:SF1">
    <property type="entry name" value="OROTIDINE 5'-PHOSPHATE DECARBOXYLASE"/>
    <property type="match status" value="1"/>
</dbReference>
<dbReference type="Gene3D" id="3.20.20.70">
    <property type="entry name" value="Aldolase class I"/>
    <property type="match status" value="1"/>
</dbReference>
<evidence type="ECO:0000256" key="3">
    <source>
        <dbReference type="ARBA" id="ARBA00022793"/>
    </source>
</evidence>